<keyword evidence="1" id="KW-0614">Plasmid</keyword>
<dbReference type="Gene3D" id="3.40.390.70">
    <property type="match status" value="1"/>
</dbReference>
<dbReference type="RefSeq" id="WP_338395387.1">
    <property type="nucleotide sequence ID" value="NZ_AP025317.1"/>
</dbReference>
<evidence type="ECO:0008006" key="3">
    <source>
        <dbReference type="Google" id="ProtNLM"/>
    </source>
</evidence>
<organism evidence="1 2">
    <name type="scientific">Fulvitalea axinellae</name>
    <dbReference type="NCBI Taxonomy" id="1182444"/>
    <lineage>
        <taxon>Bacteria</taxon>
        <taxon>Pseudomonadati</taxon>
        <taxon>Bacteroidota</taxon>
        <taxon>Cytophagia</taxon>
        <taxon>Cytophagales</taxon>
        <taxon>Persicobacteraceae</taxon>
        <taxon>Fulvitalea</taxon>
    </lineage>
</organism>
<dbReference type="KEGG" id="fax:FUAX_46780"/>
<protein>
    <recommendedName>
        <fullName evidence="3">Substrate import-associated zinc metallohydrolase lipoprotein</fullName>
    </recommendedName>
</protein>
<reference evidence="1 2" key="1">
    <citation type="submission" date="2021-12" db="EMBL/GenBank/DDBJ databases">
        <title>Genome sequencing of bacteria with rrn-lacking chromosome and rrn-plasmid.</title>
        <authorList>
            <person name="Anda M."/>
            <person name="Iwasaki W."/>
        </authorList>
    </citation>
    <scope>NUCLEOTIDE SEQUENCE [LARGE SCALE GENOMIC DNA]</scope>
    <source>
        <strain evidence="1 2">DSM 100852</strain>
        <plasmid evidence="1 2">pFA3</plasmid>
    </source>
</reference>
<dbReference type="Pfam" id="PF15890">
    <property type="entry name" value="Peptidase_Mx1"/>
    <property type="match status" value="1"/>
</dbReference>
<dbReference type="SUPFAM" id="SSF55486">
    <property type="entry name" value="Metalloproteases ('zincins'), catalytic domain"/>
    <property type="match status" value="1"/>
</dbReference>
<dbReference type="EMBL" id="AP025317">
    <property type="protein sequence ID" value="BDD12246.1"/>
    <property type="molecule type" value="Genomic_DNA"/>
</dbReference>
<dbReference type="Proteomes" id="UP001348817">
    <property type="component" value="Plasmid pFA3"/>
</dbReference>
<evidence type="ECO:0000313" key="1">
    <source>
        <dbReference type="EMBL" id="BDD12246.1"/>
    </source>
</evidence>
<keyword evidence="2" id="KW-1185">Reference proteome</keyword>
<dbReference type="InterPro" id="IPR030890">
    <property type="entry name" value="LP_HExxH_w_TonB"/>
</dbReference>
<dbReference type="AlphaFoldDB" id="A0AAU9CJF8"/>
<geneLocation type="plasmid" evidence="1 2">
    <name>pFA3</name>
</geneLocation>
<proteinExistence type="predicted"/>
<gene>
    <name evidence="1" type="ORF">FUAX_46780</name>
</gene>
<dbReference type="PROSITE" id="PS51257">
    <property type="entry name" value="PROKAR_LIPOPROTEIN"/>
    <property type="match status" value="1"/>
</dbReference>
<evidence type="ECO:0000313" key="2">
    <source>
        <dbReference type="Proteomes" id="UP001348817"/>
    </source>
</evidence>
<name>A0AAU9CJF8_9BACT</name>
<sequence>MKKISKHIKRLPLLLVPILIGLQGCYEDESITLGDLPTQTAPVTNLDKFLFAEFQQKHNCMVRYKFVDRYVDDSKRVTPPDKDIVGPYMTFVRDYWAGPFYQTDAGSNELIHKHYPAEIVLIGSPMYNQDGTVTLGTADAGVRITLTEVNNFNLNNTSWIRRQLHVMQHEFTHIIHQNYDLPNGYQKISEGDYSGPAWTIKTDEEMLKLGFVTPYASNNPNEDFAELVAHILTMGADGFNAKYIDITGETDPDIIKGKLTIKEKYESAVKYYREKLNIDLENLQANAWAKITGTSQSN</sequence>
<dbReference type="NCBIfam" id="TIGR04549">
    <property type="entry name" value="LP_HExxH_w_tonB"/>
    <property type="match status" value="1"/>
</dbReference>
<accession>A0AAU9CJF8</accession>